<reference evidence="1 2" key="1">
    <citation type="submission" date="2019-03" db="EMBL/GenBank/DDBJ databases">
        <title>First draft genome of Liparis tanakae, snailfish: a comprehensive survey of snailfish specific genes.</title>
        <authorList>
            <person name="Kim W."/>
            <person name="Song I."/>
            <person name="Jeong J.-H."/>
            <person name="Kim D."/>
            <person name="Kim S."/>
            <person name="Ryu S."/>
            <person name="Song J.Y."/>
            <person name="Lee S.K."/>
        </authorList>
    </citation>
    <scope>NUCLEOTIDE SEQUENCE [LARGE SCALE GENOMIC DNA]</scope>
    <source>
        <tissue evidence="1">Muscle</tissue>
    </source>
</reference>
<dbReference type="AlphaFoldDB" id="A0A4Z2H6P6"/>
<protein>
    <submittedName>
        <fullName evidence="1">Uncharacterized protein</fullName>
    </submittedName>
</protein>
<accession>A0A4Z2H6P6</accession>
<keyword evidence="2" id="KW-1185">Reference proteome</keyword>
<evidence type="ECO:0000313" key="1">
    <source>
        <dbReference type="EMBL" id="TNN61587.1"/>
    </source>
</evidence>
<sequence>MKRNSSLSSNWWKTSASVSSRVVLIAEKLCLDVSTTRRTNAAGTHAVEVGDDLIEDPEALEASVVDALFGVEVREVGDGSKHHTGLIIIKPEESIEPRKCLATCSGSMLMLTAPLAVTTSTMRPSLIRWLTCTSMAVAMSDITAMKL</sequence>
<proteinExistence type="predicted"/>
<organism evidence="1 2">
    <name type="scientific">Liparis tanakae</name>
    <name type="common">Tanaka's snailfish</name>
    <dbReference type="NCBI Taxonomy" id="230148"/>
    <lineage>
        <taxon>Eukaryota</taxon>
        <taxon>Metazoa</taxon>
        <taxon>Chordata</taxon>
        <taxon>Craniata</taxon>
        <taxon>Vertebrata</taxon>
        <taxon>Euteleostomi</taxon>
        <taxon>Actinopterygii</taxon>
        <taxon>Neopterygii</taxon>
        <taxon>Teleostei</taxon>
        <taxon>Neoteleostei</taxon>
        <taxon>Acanthomorphata</taxon>
        <taxon>Eupercaria</taxon>
        <taxon>Perciformes</taxon>
        <taxon>Cottioidei</taxon>
        <taxon>Cottales</taxon>
        <taxon>Liparidae</taxon>
        <taxon>Liparis</taxon>
    </lineage>
</organism>
<comment type="caution">
    <text evidence="1">The sequence shown here is derived from an EMBL/GenBank/DDBJ whole genome shotgun (WGS) entry which is preliminary data.</text>
</comment>
<dbReference type="Proteomes" id="UP000314294">
    <property type="component" value="Unassembled WGS sequence"/>
</dbReference>
<gene>
    <name evidence="1" type="ORF">EYF80_028199</name>
</gene>
<name>A0A4Z2H6P6_9TELE</name>
<dbReference type="EMBL" id="SRLO01000313">
    <property type="protein sequence ID" value="TNN61587.1"/>
    <property type="molecule type" value="Genomic_DNA"/>
</dbReference>
<evidence type="ECO:0000313" key="2">
    <source>
        <dbReference type="Proteomes" id="UP000314294"/>
    </source>
</evidence>